<accession>A0A3S1B0Z5</accession>
<gene>
    <name evidence="1" type="ORF">EGW08_014965</name>
</gene>
<keyword evidence="2" id="KW-1185">Reference proteome</keyword>
<dbReference type="Proteomes" id="UP000271974">
    <property type="component" value="Unassembled WGS sequence"/>
</dbReference>
<feature type="non-terminal residue" evidence="1">
    <location>
        <position position="155"/>
    </location>
</feature>
<protein>
    <submittedName>
        <fullName evidence="1">Uncharacterized protein</fullName>
    </submittedName>
</protein>
<dbReference type="OrthoDB" id="10028342at2759"/>
<evidence type="ECO:0000313" key="2">
    <source>
        <dbReference type="Proteomes" id="UP000271974"/>
    </source>
</evidence>
<dbReference type="AlphaFoldDB" id="A0A3S1B0Z5"/>
<sequence>DCGSPRCAQWRRSFRRDLQLWGKKLPVVLGLERIAADYVDKETSELLLNPYPDWEKCMTKDFESAKKCFHCDKKLPNVYRRIQRIIDEAKRGKAGNGKICLRSLQDLMPFCSDFYKHGFGHELFSDFVKEYFINAATFSTSNSNSTTNEPSSSSS</sequence>
<proteinExistence type="predicted"/>
<evidence type="ECO:0000313" key="1">
    <source>
        <dbReference type="EMBL" id="RUS77274.1"/>
    </source>
</evidence>
<reference evidence="1 2" key="1">
    <citation type="submission" date="2019-01" db="EMBL/GenBank/DDBJ databases">
        <title>A draft genome assembly of the solar-powered sea slug Elysia chlorotica.</title>
        <authorList>
            <person name="Cai H."/>
            <person name="Li Q."/>
            <person name="Fang X."/>
            <person name="Li J."/>
            <person name="Curtis N.E."/>
            <person name="Altenburger A."/>
            <person name="Shibata T."/>
            <person name="Feng M."/>
            <person name="Maeda T."/>
            <person name="Schwartz J.A."/>
            <person name="Shigenobu S."/>
            <person name="Lundholm N."/>
            <person name="Nishiyama T."/>
            <person name="Yang H."/>
            <person name="Hasebe M."/>
            <person name="Li S."/>
            <person name="Pierce S.K."/>
            <person name="Wang J."/>
        </authorList>
    </citation>
    <scope>NUCLEOTIDE SEQUENCE [LARGE SCALE GENOMIC DNA]</scope>
    <source>
        <strain evidence="1">EC2010</strain>
        <tissue evidence="1">Whole organism of an adult</tissue>
    </source>
</reference>
<feature type="non-terminal residue" evidence="1">
    <location>
        <position position="1"/>
    </location>
</feature>
<comment type="caution">
    <text evidence="1">The sequence shown here is derived from an EMBL/GenBank/DDBJ whole genome shotgun (WGS) entry which is preliminary data.</text>
</comment>
<dbReference type="EMBL" id="RQTK01000593">
    <property type="protein sequence ID" value="RUS77274.1"/>
    <property type="molecule type" value="Genomic_DNA"/>
</dbReference>
<dbReference type="STRING" id="188477.A0A3S1B0Z5"/>
<name>A0A3S1B0Z5_ELYCH</name>
<organism evidence="1 2">
    <name type="scientific">Elysia chlorotica</name>
    <name type="common">Eastern emerald elysia</name>
    <name type="synonym">Sea slug</name>
    <dbReference type="NCBI Taxonomy" id="188477"/>
    <lineage>
        <taxon>Eukaryota</taxon>
        <taxon>Metazoa</taxon>
        <taxon>Spiralia</taxon>
        <taxon>Lophotrochozoa</taxon>
        <taxon>Mollusca</taxon>
        <taxon>Gastropoda</taxon>
        <taxon>Heterobranchia</taxon>
        <taxon>Euthyneura</taxon>
        <taxon>Panpulmonata</taxon>
        <taxon>Sacoglossa</taxon>
        <taxon>Placobranchoidea</taxon>
        <taxon>Plakobranchidae</taxon>
        <taxon>Elysia</taxon>
    </lineage>
</organism>